<evidence type="ECO:0000256" key="8">
    <source>
        <dbReference type="ARBA" id="ARBA00022741"/>
    </source>
</evidence>
<evidence type="ECO:0000313" key="22">
    <source>
        <dbReference type="EMBL" id="PWW80772.1"/>
    </source>
</evidence>
<evidence type="ECO:0000256" key="7">
    <source>
        <dbReference type="ARBA" id="ARBA00022723"/>
    </source>
</evidence>
<comment type="function">
    <text evidence="16">Phosphoribosylformylglycinamidine synthase involved in the purines biosynthetic pathway. Catalyzes the ATP-dependent conversion of formylglycinamide ribonucleotide (FGAR) and glutamine to yield formylglycinamidine ribonucleotide (FGAM) and glutamate.</text>
</comment>
<comment type="caution">
    <text evidence="22">The sequence shown here is derived from an EMBL/GenBank/DDBJ whole genome shotgun (WGS) entry which is preliminary data.</text>
</comment>
<comment type="subcellular location">
    <subcellularLocation>
        <location evidence="1">Cytoplasm</location>
    </subcellularLocation>
</comment>
<dbReference type="HAMAP" id="MF_00419">
    <property type="entry name" value="PurL_1"/>
    <property type="match status" value="1"/>
</dbReference>
<dbReference type="PANTHER" id="PTHR10099">
    <property type="entry name" value="PHOSPHORIBOSYLFORMYLGLYCINAMIDINE SYNTHASE"/>
    <property type="match status" value="1"/>
</dbReference>
<dbReference type="SUPFAM" id="SSF109736">
    <property type="entry name" value="FGAM synthase PurL, linker domain"/>
    <property type="match status" value="1"/>
</dbReference>
<dbReference type="SUPFAM" id="SSF82697">
    <property type="entry name" value="PurS-like"/>
    <property type="match status" value="1"/>
</dbReference>
<dbReference type="CDD" id="cd01740">
    <property type="entry name" value="GATase1_FGAR_AT"/>
    <property type="match status" value="1"/>
</dbReference>
<feature type="domain" description="FGAR-AT PurM N-terminal-like" evidence="21">
    <location>
        <begin position="691"/>
        <end position="853"/>
    </location>
</feature>
<dbReference type="SMART" id="SM01211">
    <property type="entry name" value="GATase_5"/>
    <property type="match status" value="1"/>
</dbReference>
<keyword evidence="5" id="KW-0963">Cytoplasm</keyword>
<keyword evidence="12" id="KW-0315">Glutamine amidotransferase</keyword>
<dbReference type="SUPFAM" id="SSF55326">
    <property type="entry name" value="PurM N-terminal domain-like"/>
    <property type="match status" value="2"/>
</dbReference>
<dbReference type="InterPro" id="IPR010073">
    <property type="entry name" value="PurL_large"/>
</dbReference>
<evidence type="ECO:0000256" key="16">
    <source>
        <dbReference type="ARBA" id="ARBA00057317"/>
    </source>
</evidence>
<keyword evidence="7" id="KW-0479">Metal-binding</keyword>
<evidence type="ECO:0000256" key="1">
    <source>
        <dbReference type="ARBA" id="ARBA00004496"/>
    </source>
</evidence>
<organism evidence="22 23">
    <name type="scientific">Tuber magnatum</name>
    <name type="common">white Piedmont truffle</name>
    <dbReference type="NCBI Taxonomy" id="42249"/>
    <lineage>
        <taxon>Eukaryota</taxon>
        <taxon>Fungi</taxon>
        <taxon>Dikarya</taxon>
        <taxon>Ascomycota</taxon>
        <taxon>Pezizomycotina</taxon>
        <taxon>Pezizomycetes</taxon>
        <taxon>Pezizales</taxon>
        <taxon>Tuberaceae</taxon>
        <taxon>Tuber</taxon>
    </lineage>
</organism>
<keyword evidence="6" id="KW-0436">Ligase</keyword>
<dbReference type="FunFam" id="3.40.50.880:FF:000008">
    <property type="entry name" value="Phosphoribosylformylglycinamidine synthase"/>
    <property type="match status" value="1"/>
</dbReference>
<keyword evidence="9" id="KW-0658">Purine biosynthesis</keyword>
<dbReference type="NCBIfam" id="NF003672">
    <property type="entry name" value="PRK05297.1"/>
    <property type="match status" value="1"/>
</dbReference>
<feature type="domain" description="PurM-like C-terminal" evidence="18">
    <location>
        <begin position="459"/>
        <end position="612"/>
    </location>
</feature>
<proteinExistence type="inferred from homology"/>
<dbReference type="GO" id="GO:0004642">
    <property type="term" value="F:phosphoribosylformylglycinamidine synthase activity"/>
    <property type="evidence" value="ECO:0007669"/>
    <property type="project" value="UniProtKB-EC"/>
</dbReference>
<evidence type="ECO:0000259" key="21">
    <source>
        <dbReference type="Pfam" id="PF22689"/>
    </source>
</evidence>
<dbReference type="EMBL" id="PYWC01000001">
    <property type="protein sequence ID" value="PWW80772.1"/>
    <property type="molecule type" value="Genomic_DNA"/>
</dbReference>
<evidence type="ECO:0000259" key="18">
    <source>
        <dbReference type="Pfam" id="PF02769"/>
    </source>
</evidence>
<keyword evidence="10" id="KW-0067">ATP-binding</keyword>
<dbReference type="FunFam" id="3.30.1330.10:FF:000005">
    <property type="entry name" value="Phosphoribosylformylglycinamidine synthase"/>
    <property type="match status" value="1"/>
</dbReference>
<gene>
    <name evidence="22" type="ORF">C7212DRAFT_355809</name>
</gene>
<dbReference type="STRING" id="42249.A0A317T250"/>
<feature type="domain" description="Phosphoribosylformylglycinamidine synthase N-terminal" evidence="20">
    <location>
        <begin position="39"/>
        <end position="169"/>
    </location>
</feature>
<evidence type="ECO:0000256" key="5">
    <source>
        <dbReference type="ARBA" id="ARBA00022490"/>
    </source>
</evidence>
<dbReference type="CDD" id="cd02203">
    <property type="entry name" value="PurL_repeat1"/>
    <property type="match status" value="1"/>
</dbReference>
<name>A0A317T250_9PEZI</name>
<dbReference type="InterPro" id="IPR029062">
    <property type="entry name" value="Class_I_gatase-like"/>
</dbReference>
<evidence type="ECO:0000259" key="20">
    <source>
        <dbReference type="Pfam" id="PF18076"/>
    </source>
</evidence>
<evidence type="ECO:0000256" key="2">
    <source>
        <dbReference type="ARBA" id="ARBA00004920"/>
    </source>
</evidence>
<evidence type="ECO:0000256" key="11">
    <source>
        <dbReference type="ARBA" id="ARBA00022842"/>
    </source>
</evidence>
<protein>
    <recommendedName>
        <fullName evidence="17">Phosphoribosylformylglycinamidine synthase</fullName>
        <ecNumber evidence="4">6.3.5.3</ecNumber>
    </recommendedName>
    <alternativeName>
        <fullName evidence="14">Formylglycinamide ribonucleotide amidotransferase</fullName>
    </alternativeName>
    <alternativeName>
        <fullName evidence="13">Formylglycinamide ribotide amidotransferase</fullName>
    </alternativeName>
</protein>
<dbReference type="InterPro" id="IPR055181">
    <property type="entry name" value="FGAR-AT_PurM_N-like"/>
</dbReference>
<keyword evidence="11" id="KW-0460">Magnesium</keyword>
<dbReference type="Pfam" id="PF18072">
    <property type="entry name" value="FGAR-AT_linker"/>
    <property type="match status" value="1"/>
</dbReference>
<evidence type="ECO:0000256" key="17">
    <source>
        <dbReference type="ARBA" id="ARBA00071729"/>
    </source>
</evidence>
<feature type="domain" description="PurM-like C-terminal" evidence="18">
    <location>
        <begin position="878"/>
        <end position="1020"/>
    </location>
</feature>
<evidence type="ECO:0000259" key="19">
    <source>
        <dbReference type="Pfam" id="PF18072"/>
    </source>
</evidence>
<reference evidence="22 23" key="1">
    <citation type="submission" date="2018-03" db="EMBL/GenBank/DDBJ databases">
        <title>Genomes of Pezizomycetes fungi and the evolution of truffles.</title>
        <authorList>
            <person name="Murat C."/>
            <person name="Payen T."/>
            <person name="Noel B."/>
            <person name="Kuo A."/>
            <person name="Martin F.M."/>
        </authorList>
    </citation>
    <scope>NUCLEOTIDE SEQUENCE [LARGE SCALE GENOMIC DNA]</scope>
    <source>
        <strain evidence="22">091103-1</strain>
    </source>
</reference>
<dbReference type="OrthoDB" id="6666987at2759"/>
<dbReference type="InterPro" id="IPR036676">
    <property type="entry name" value="PurM-like_C_sf"/>
</dbReference>
<evidence type="ECO:0000256" key="3">
    <source>
        <dbReference type="ARBA" id="ARBA00008608"/>
    </source>
</evidence>
<dbReference type="FunFam" id="3.30.1330.10:FF:000002">
    <property type="entry name" value="Phosphoribosylformylglycinamidine synthase"/>
    <property type="match status" value="1"/>
</dbReference>
<evidence type="ECO:0000256" key="12">
    <source>
        <dbReference type="ARBA" id="ARBA00022962"/>
    </source>
</evidence>
<dbReference type="PANTHER" id="PTHR10099:SF1">
    <property type="entry name" value="PHOSPHORIBOSYLFORMYLGLYCINAMIDINE SYNTHASE"/>
    <property type="match status" value="1"/>
</dbReference>
<dbReference type="Proteomes" id="UP000246991">
    <property type="component" value="Unassembled WGS sequence"/>
</dbReference>
<dbReference type="Gene3D" id="3.40.50.880">
    <property type="match status" value="1"/>
</dbReference>
<evidence type="ECO:0000256" key="4">
    <source>
        <dbReference type="ARBA" id="ARBA00012747"/>
    </source>
</evidence>
<dbReference type="PROSITE" id="PS51273">
    <property type="entry name" value="GATASE_TYPE_1"/>
    <property type="match status" value="1"/>
</dbReference>
<dbReference type="Pfam" id="PF02769">
    <property type="entry name" value="AIRS_C"/>
    <property type="match status" value="2"/>
</dbReference>
<dbReference type="Gene3D" id="3.30.1330.10">
    <property type="entry name" value="PurM-like, N-terminal domain"/>
    <property type="match status" value="2"/>
</dbReference>
<dbReference type="Gene3D" id="1.10.8.750">
    <property type="entry name" value="Phosphoribosylformylglycinamidine synthase, linker domain"/>
    <property type="match status" value="1"/>
</dbReference>
<evidence type="ECO:0000256" key="15">
    <source>
        <dbReference type="ARBA" id="ARBA00052585"/>
    </source>
</evidence>
<dbReference type="InterPro" id="IPR036604">
    <property type="entry name" value="PurS-like_sf"/>
</dbReference>
<evidence type="ECO:0000256" key="13">
    <source>
        <dbReference type="ARBA" id="ARBA00029823"/>
    </source>
</evidence>
<evidence type="ECO:0000256" key="10">
    <source>
        <dbReference type="ARBA" id="ARBA00022840"/>
    </source>
</evidence>
<evidence type="ECO:0000256" key="6">
    <source>
        <dbReference type="ARBA" id="ARBA00022598"/>
    </source>
</evidence>
<evidence type="ECO:0000313" key="23">
    <source>
        <dbReference type="Proteomes" id="UP000246991"/>
    </source>
</evidence>
<dbReference type="SUPFAM" id="SSF56042">
    <property type="entry name" value="PurM C-terminal domain-like"/>
    <property type="match status" value="2"/>
</dbReference>
<dbReference type="Pfam" id="PF13507">
    <property type="entry name" value="GATase_5"/>
    <property type="match status" value="1"/>
</dbReference>
<dbReference type="EC" id="6.3.5.3" evidence="4"/>
<dbReference type="NCBIfam" id="TIGR01735">
    <property type="entry name" value="FGAM_synt"/>
    <property type="match status" value="1"/>
</dbReference>
<comment type="pathway">
    <text evidence="2">Purine metabolism; IMP biosynthesis via de novo pathway; 5-amino-1-(5-phospho-D-ribosyl)imidazole from N(2)-formyl-N(1)-(5-phospho-D-ribosyl)glycinamide: step 1/2.</text>
</comment>
<dbReference type="CDD" id="cd02204">
    <property type="entry name" value="PurL_repeat2"/>
    <property type="match status" value="1"/>
</dbReference>
<comment type="similarity">
    <text evidence="3">In the N-terminal section; belongs to the FGAMS family.</text>
</comment>
<keyword evidence="23" id="KW-1185">Reference proteome</keyword>
<sequence length="1359" mass="147525">MAGSPPERRYLVLPGSPANSPFRLAGIQDAINSAVPNTNKDENSKERKCLDQLLRYGDTSSKLNRDEETGKLVAYAKGWKEVGFMSNTLVLPVFPRKGTISPWSSKATSIAHVCGLRDYVKRIERGVLFSVAFKKEVGFDGIFGRMDNILFDRMTQTCQAELPSYEVLFGTHEPLPVGQVDLRSSTAPPLEALESANNTLGLALDSFEMKYLLEAFSDAGPCPRNPYDVELFMFAQVNSEHCRHKQFNASWEIDGQEKPHSLFGMIRNTHKINPDHTISAYSDNAAVLEGNNGVHWAPDPESKEWTSTEEMVHFVAKVETHNHPTAVSPYPGAATGSGGEIRDEGAVGRGSKPKAGLAGFSVSDLLIPGFQRPWELSVGRPHHIASPLDIMLEAPIGSAAFNNEFGRPCITGYFRTLTTTVEHGNVKEIRGYHKPIMIAGGLGTVRPVHAIKEPGMIEAGAHLIVLGGPAMLIGLGGGAASSITSGEGSVDLDFASVQRGNPEQQRRAQMVIDACVALGENNPIRSIHDVGAGGLSNALPELVHDAGLGASFELREVESADKGMSPLQIWCCEAQERYVMAVAESGLETFVTIAKRERCGFSVVGRAEGGSEAEQRLVLKDRDSGDHPKVIDLPMSTLFGKPPRMHKNVTTRVLGHALFDNSLETYLPNLSPEDRLVEAVDRVLRLPSVGSKSFLITIGDRTVGGLVTRDQMVGPWQVPVADVAVTATSLSEESVTGEAMAMGEKPTLALISPAASARMAVAESILNLAAADIQGGLKRVRLSANWMAAGNHPGEGAALYEAVEAVGMDLCPKLGISIPVGKDSMSMKMKWKSNSEDKEVTSPVSLVVTAFAAVEHVGKTWTPALKRERGSELVFVDLALGMMEMGGSALCQVFQQVGTHAPDVRDTGVLTAYFDACKRLRELGIVHAYHDRSDGGLFTTIVEMAFAGRVGVEMKLKDYANSIDPKDIVAALFNEELGAVFQVSESNLGAFEDAFGDAGFPKRYLYTIGVVKAADRQTISIDYDGIDVYDLTPRGKLQQKWSETSYAMQRLRDNPVCADEEYENILDDDDPGLTYTLTFTPSYLLFTTLPTAKPRVAILREQGVNGHAEMAFAFKLAGFTPVDVHMTDIIDGNVSLSGFVGLAACGGFSYGDVLGAGAGWAKSVLLHEETRQEFEDFFKTRKDTFALGVCNGCQFFSRLTSLIPGTEFWPTFERNVSEQYEARLCMVRISEPPGLATPSVFLNGMHQARFPVATAHGEGKATFTSATKKFYLETSGLASIRYVDNRGKCTERYPYNPNGSSEGITGVRNENGRVLAMMPHPERSVLQEAVSYKPAGLRGEWGGIGPWVRIFRSARRWVG</sequence>
<comment type="catalytic activity">
    <reaction evidence="15">
        <text>N(2)-formyl-N(1)-(5-phospho-beta-D-ribosyl)glycinamide + L-glutamine + ATP + H2O = 2-formamido-N(1)-(5-O-phospho-beta-D-ribosyl)acetamidine + L-glutamate + ADP + phosphate + H(+)</text>
        <dbReference type="Rhea" id="RHEA:17129"/>
        <dbReference type="ChEBI" id="CHEBI:15377"/>
        <dbReference type="ChEBI" id="CHEBI:15378"/>
        <dbReference type="ChEBI" id="CHEBI:29985"/>
        <dbReference type="ChEBI" id="CHEBI:30616"/>
        <dbReference type="ChEBI" id="CHEBI:43474"/>
        <dbReference type="ChEBI" id="CHEBI:58359"/>
        <dbReference type="ChEBI" id="CHEBI:147286"/>
        <dbReference type="ChEBI" id="CHEBI:147287"/>
        <dbReference type="ChEBI" id="CHEBI:456216"/>
        <dbReference type="EC" id="6.3.5.3"/>
    </reaction>
</comment>
<dbReference type="GO" id="GO:0005737">
    <property type="term" value="C:cytoplasm"/>
    <property type="evidence" value="ECO:0007669"/>
    <property type="project" value="UniProtKB-SubCell"/>
</dbReference>
<dbReference type="GO" id="GO:0006189">
    <property type="term" value="P:'de novo' IMP biosynthetic process"/>
    <property type="evidence" value="ECO:0007669"/>
    <property type="project" value="UniProtKB-UniPathway"/>
</dbReference>
<dbReference type="Pfam" id="PF22689">
    <property type="entry name" value="FGAR-AT_PurM_N-like"/>
    <property type="match status" value="1"/>
</dbReference>
<dbReference type="Pfam" id="PF18076">
    <property type="entry name" value="FGAR-AT_N"/>
    <property type="match status" value="1"/>
</dbReference>
<dbReference type="SUPFAM" id="SSF52317">
    <property type="entry name" value="Class I glutamine amidotransferase-like"/>
    <property type="match status" value="1"/>
</dbReference>
<dbReference type="UniPathway" id="UPA00074">
    <property type="reaction ID" value="UER00128"/>
</dbReference>
<dbReference type="InterPro" id="IPR040707">
    <property type="entry name" value="FGAR-AT_N"/>
</dbReference>
<dbReference type="FunFam" id="3.90.650.10:FF:000002">
    <property type="entry name" value="Phosphoribosylformylglycinamidine synthase"/>
    <property type="match status" value="1"/>
</dbReference>
<feature type="domain" description="Phosphoribosylformylglycinamidine synthase linker" evidence="19">
    <location>
        <begin position="193"/>
        <end position="245"/>
    </location>
</feature>
<dbReference type="Gene3D" id="3.90.650.10">
    <property type="entry name" value="PurM-like C-terminal domain"/>
    <property type="match status" value="2"/>
</dbReference>
<dbReference type="GO" id="GO:0005524">
    <property type="term" value="F:ATP binding"/>
    <property type="evidence" value="ECO:0007669"/>
    <property type="project" value="UniProtKB-KW"/>
</dbReference>
<keyword evidence="8" id="KW-0547">Nucleotide-binding</keyword>
<dbReference type="InterPro" id="IPR010918">
    <property type="entry name" value="PurM-like_C_dom"/>
</dbReference>
<evidence type="ECO:0000256" key="9">
    <source>
        <dbReference type="ARBA" id="ARBA00022755"/>
    </source>
</evidence>
<accession>A0A317T250</accession>
<evidence type="ECO:0000256" key="14">
    <source>
        <dbReference type="ARBA" id="ARBA00032632"/>
    </source>
</evidence>
<dbReference type="InterPro" id="IPR036921">
    <property type="entry name" value="PurM-like_N_sf"/>
</dbReference>
<dbReference type="GO" id="GO:0046872">
    <property type="term" value="F:metal ion binding"/>
    <property type="evidence" value="ECO:0007669"/>
    <property type="project" value="UniProtKB-KW"/>
</dbReference>
<dbReference type="InterPro" id="IPR041609">
    <property type="entry name" value="PurL_linker"/>
</dbReference>